<feature type="transmembrane region" description="Helical" evidence="7">
    <location>
        <begin position="226"/>
        <end position="244"/>
    </location>
</feature>
<feature type="transmembrane region" description="Helical" evidence="7">
    <location>
        <begin position="66"/>
        <end position="84"/>
    </location>
</feature>
<comment type="caution">
    <text evidence="9">The sequence shown here is derived from an EMBL/GenBank/DDBJ whole genome shotgun (WGS) entry which is preliminary data.</text>
</comment>
<evidence type="ECO:0000256" key="5">
    <source>
        <dbReference type="ARBA" id="ARBA00038359"/>
    </source>
</evidence>
<evidence type="ECO:0000313" key="9">
    <source>
        <dbReference type="EMBL" id="KAL1582596.1"/>
    </source>
</evidence>
<keyword evidence="2 7" id="KW-0812">Transmembrane</keyword>
<sequence length="414" mass="45327">MSTSTLDNGILYAANPPEGVERNPDQSPDAAVLTVVTGIVFPLAAISMLIRMYARIVIIKKVAFDDYLMILAFIFNILVVAFTLDMLNCGLGKHLWNVPMTPDLYPMFNLRNLLAAIFFCAATGLAKGSILLFYLRIFPAKSVVITVWSVFAFTVAYSTASVLVNIFSCNPVSASWNLADVATGVCINRPAFYFAQAALGIFTDIATVVIPVPLLRSLQLRTRRKVGVAIVLTLGGFVCVVSIIRLQSLYVLLNNPDLTHNTVLALMWCILELNLSIIGGSMPAMKPVMQKYFPRLLASTHGQTDSNAYYLDDSRSKPKRSRMTDPYNGSMMLSRDVDNKSESDHSDRNIVAFDVSTKSDGGVMGASLTKGGEQITKTIEYGYEVSGDEAIPLPSASHKDEEAQMVRGHTPPRF</sequence>
<dbReference type="GeneID" id="96009988"/>
<dbReference type="PANTHER" id="PTHR33048">
    <property type="entry name" value="PTH11-LIKE INTEGRAL MEMBRANE PROTEIN (AFU_ORTHOLOGUE AFUA_5G11245)"/>
    <property type="match status" value="1"/>
</dbReference>
<evidence type="ECO:0000256" key="4">
    <source>
        <dbReference type="ARBA" id="ARBA00023136"/>
    </source>
</evidence>
<accession>A0AB34KFN4</accession>
<organism evidence="9 10">
    <name type="scientific">Cladosporium halotolerans</name>
    <dbReference type="NCBI Taxonomy" id="1052096"/>
    <lineage>
        <taxon>Eukaryota</taxon>
        <taxon>Fungi</taxon>
        <taxon>Dikarya</taxon>
        <taxon>Ascomycota</taxon>
        <taxon>Pezizomycotina</taxon>
        <taxon>Dothideomycetes</taxon>
        <taxon>Dothideomycetidae</taxon>
        <taxon>Cladosporiales</taxon>
        <taxon>Cladosporiaceae</taxon>
        <taxon>Cladosporium</taxon>
    </lineage>
</organism>
<dbReference type="GO" id="GO:0016020">
    <property type="term" value="C:membrane"/>
    <property type="evidence" value="ECO:0007669"/>
    <property type="project" value="UniProtKB-SubCell"/>
</dbReference>
<evidence type="ECO:0000259" key="8">
    <source>
        <dbReference type="Pfam" id="PF20684"/>
    </source>
</evidence>
<feature type="transmembrane region" description="Helical" evidence="7">
    <location>
        <begin position="191"/>
        <end position="214"/>
    </location>
</feature>
<feature type="transmembrane region" description="Helical" evidence="7">
    <location>
        <begin position="147"/>
        <end position="168"/>
    </location>
</feature>
<feature type="transmembrane region" description="Helical" evidence="7">
    <location>
        <begin position="264"/>
        <end position="285"/>
    </location>
</feature>
<dbReference type="EMBL" id="JAAQHG020000047">
    <property type="protein sequence ID" value="KAL1582596.1"/>
    <property type="molecule type" value="Genomic_DNA"/>
</dbReference>
<protein>
    <recommendedName>
        <fullName evidence="8">Rhodopsin domain-containing protein</fullName>
    </recommendedName>
</protein>
<dbReference type="AlphaFoldDB" id="A0AB34KFN4"/>
<dbReference type="PANTHER" id="PTHR33048:SF47">
    <property type="entry name" value="INTEGRAL MEMBRANE PROTEIN-RELATED"/>
    <property type="match status" value="1"/>
</dbReference>
<evidence type="ECO:0000256" key="2">
    <source>
        <dbReference type="ARBA" id="ARBA00022692"/>
    </source>
</evidence>
<evidence type="ECO:0000256" key="7">
    <source>
        <dbReference type="SAM" id="Phobius"/>
    </source>
</evidence>
<reference evidence="9 10" key="1">
    <citation type="journal article" date="2020" name="Microbiol. Resour. Announc.">
        <title>Draft Genome Sequence of a Cladosporium Species Isolated from the Mesophotic Ascidian Didemnum maculosum.</title>
        <authorList>
            <person name="Gioti A."/>
            <person name="Siaperas R."/>
            <person name="Nikolaivits E."/>
            <person name="Le Goff G."/>
            <person name="Ouazzani J."/>
            <person name="Kotoulas G."/>
            <person name="Topakas E."/>
        </authorList>
    </citation>
    <scope>NUCLEOTIDE SEQUENCE [LARGE SCALE GENOMIC DNA]</scope>
    <source>
        <strain evidence="9 10">TM138-S3</strain>
    </source>
</reference>
<evidence type="ECO:0000256" key="3">
    <source>
        <dbReference type="ARBA" id="ARBA00022989"/>
    </source>
</evidence>
<keyword evidence="10" id="KW-1185">Reference proteome</keyword>
<feature type="transmembrane region" description="Helical" evidence="7">
    <location>
        <begin position="113"/>
        <end position="135"/>
    </location>
</feature>
<dbReference type="InterPro" id="IPR049326">
    <property type="entry name" value="Rhodopsin_dom_fungi"/>
</dbReference>
<evidence type="ECO:0000256" key="1">
    <source>
        <dbReference type="ARBA" id="ARBA00004141"/>
    </source>
</evidence>
<gene>
    <name evidence="9" type="ORF">WHR41_08546</name>
</gene>
<dbReference type="Pfam" id="PF20684">
    <property type="entry name" value="Fung_rhodopsin"/>
    <property type="match status" value="1"/>
</dbReference>
<evidence type="ECO:0000313" key="10">
    <source>
        <dbReference type="Proteomes" id="UP000803884"/>
    </source>
</evidence>
<dbReference type="RefSeq" id="XP_069225703.1">
    <property type="nucleotide sequence ID" value="XM_069377150.1"/>
</dbReference>
<name>A0AB34KFN4_9PEZI</name>
<feature type="domain" description="Rhodopsin" evidence="8">
    <location>
        <begin position="50"/>
        <end position="291"/>
    </location>
</feature>
<feature type="region of interest" description="Disordered" evidence="6">
    <location>
        <begin position="390"/>
        <end position="414"/>
    </location>
</feature>
<keyword evidence="4 7" id="KW-0472">Membrane</keyword>
<comment type="subcellular location">
    <subcellularLocation>
        <location evidence="1">Membrane</location>
        <topology evidence="1">Multi-pass membrane protein</topology>
    </subcellularLocation>
</comment>
<feature type="region of interest" description="Disordered" evidence="6">
    <location>
        <begin position="308"/>
        <end position="345"/>
    </location>
</feature>
<feature type="transmembrane region" description="Helical" evidence="7">
    <location>
        <begin position="30"/>
        <end position="54"/>
    </location>
</feature>
<keyword evidence="3 7" id="KW-1133">Transmembrane helix</keyword>
<dbReference type="InterPro" id="IPR052337">
    <property type="entry name" value="SAT4-like"/>
</dbReference>
<evidence type="ECO:0000256" key="6">
    <source>
        <dbReference type="SAM" id="MobiDB-lite"/>
    </source>
</evidence>
<feature type="compositionally biased region" description="Basic and acidic residues" evidence="6">
    <location>
        <begin position="335"/>
        <end position="345"/>
    </location>
</feature>
<proteinExistence type="inferred from homology"/>
<dbReference type="Proteomes" id="UP000803884">
    <property type="component" value="Unassembled WGS sequence"/>
</dbReference>
<comment type="similarity">
    <text evidence="5">Belongs to the SAT4 family.</text>
</comment>